<dbReference type="EMBL" id="AJVK01010339">
    <property type="status" value="NOT_ANNOTATED_CDS"/>
    <property type="molecule type" value="Genomic_DNA"/>
</dbReference>
<feature type="compositionally biased region" description="Basic residues" evidence="13">
    <location>
        <begin position="509"/>
        <end position="518"/>
    </location>
</feature>
<evidence type="ECO:0000256" key="5">
    <source>
        <dbReference type="ARBA" id="ARBA00022553"/>
    </source>
</evidence>
<protein>
    <recommendedName>
        <fullName evidence="3">AF4/FMR2 family member lilli</fullName>
    </recommendedName>
    <alternativeName>
        <fullName evidence="12">Protein lilliputian</fullName>
    </alternativeName>
</protein>
<feature type="compositionally biased region" description="Basic and acidic residues" evidence="13">
    <location>
        <begin position="1"/>
        <end position="16"/>
    </location>
</feature>
<keyword evidence="9" id="KW-0804">Transcription</keyword>
<feature type="compositionally biased region" description="Polar residues" evidence="13">
    <location>
        <begin position="127"/>
        <end position="138"/>
    </location>
</feature>
<feature type="region of interest" description="Disordered" evidence="13">
    <location>
        <begin position="1021"/>
        <end position="1086"/>
    </location>
</feature>
<evidence type="ECO:0000256" key="13">
    <source>
        <dbReference type="SAM" id="MobiDB-lite"/>
    </source>
</evidence>
<feature type="compositionally biased region" description="Polar residues" evidence="13">
    <location>
        <begin position="1021"/>
        <end position="1039"/>
    </location>
</feature>
<dbReference type="Proteomes" id="UP000092462">
    <property type="component" value="Unassembled WGS sequence"/>
</dbReference>
<dbReference type="PANTHER" id="PTHR10528">
    <property type="entry name" value="AF4/FMR2 FAMILY MEMBER"/>
    <property type="match status" value="1"/>
</dbReference>
<dbReference type="EMBL" id="AJVK01010337">
    <property type="status" value="NOT_ANNOTATED_CDS"/>
    <property type="molecule type" value="Genomic_DNA"/>
</dbReference>
<evidence type="ECO:0000256" key="1">
    <source>
        <dbReference type="ARBA" id="ARBA00004123"/>
    </source>
</evidence>
<feature type="compositionally biased region" description="Polar residues" evidence="13">
    <location>
        <begin position="378"/>
        <end position="390"/>
    </location>
</feature>
<feature type="compositionally biased region" description="Polar residues" evidence="13">
    <location>
        <begin position="430"/>
        <end position="450"/>
    </location>
</feature>
<accession>A0A1B0D1N3</accession>
<dbReference type="InterPro" id="IPR043640">
    <property type="entry name" value="AF4/FMR2_CHD"/>
</dbReference>
<feature type="region of interest" description="Disordered" evidence="13">
    <location>
        <begin position="197"/>
        <end position="234"/>
    </location>
</feature>
<feature type="compositionally biased region" description="Low complexity" evidence="13">
    <location>
        <begin position="689"/>
        <end position="698"/>
    </location>
</feature>
<feature type="compositionally biased region" description="Basic residues" evidence="13">
    <location>
        <begin position="596"/>
        <end position="607"/>
    </location>
</feature>
<feature type="compositionally biased region" description="Gly residues" evidence="13">
    <location>
        <begin position="996"/>
        <end position="1005"/>
    </location>
</feature>
<evidence type="ECO:0000256" key="2">
    <source>
        <dbReference type="ARBA" id="ARBA00007354"/>
    </source>
</evidence>
<dbReference type="GO" id="GO:0003677">
    <property type="term" value="F:DNA binding"/>
    <property type="evidence" value="ECO:0007669"/>
    <property type="project" value="UniProtKB-KW"/>
</dbReference>
<dbReference type="Pfam" id="PF18876">
    <property type="entry name" value="AFF4_CHD"/>
    <property type="match status" value="1"/>
</dbReference>
<dbReference type="PANTHER" id="PTHR10528:SF17">
    <property type="entry name" value="AF4_FMR2 FAMILY MEMBER LILLI"/>
    <property type="match status" value="1"/>
</dbReference>
<dbReference type="Gene3D" id="6.10.250.2670">
    <property type="match status" value="1"/>
</dbReference>
<evidence type="ECO:0000256" key="12">
    <source>
        <dbReference type="ARBA" id="ARBA00032149"/>
    </source>
</evidence>
<dbReference type="EnsemblMetazoa" id="PPAI001256-RA">
    <property type="protein sequence ID" value="PPAI001256-PA"/>
    <property type="gene ID" value="PPAI001256"/>
</dbReference>
<evidence type="ECO:0000259" key="14">
    <source>
        <dbReference type="Pfam" id="PF18876"/>
    </source>
</evidence>
<keyword evidence="6" id="KW-0562">Pair-rule protein</keyword>
<feature type="compositionally biased region" description="Basic and acidic residues" evidence="13">
    <location>
        <begin position="742"/>
        <end position="761"/>
    </location>
</feature>
<feature type="compositionally biased region" description="Basic and acidic residues" evidence="13">
    <location>
        <begin position="497"/>
        <end position="508"/>
    </location>
</feature>
<feature type="compositionally biased region" description="Polar residues" evidence="13">
    <location>
        <begin position="976"/>
        <end position="987"/>
    </location>
</feature>
<feature type="compositionally biased region" description="Low complexity" evidence="13">
    <location>
        <begin position="570"/>
        <end position="584"/>
    </location>
</feature>
<feature type="compositionally biased region" description="Polar residues" evidence="13">
    <location>
        <begin position="918"/>
        <end position="954"/>
    </location>
</feature>
<keyword evidence="16" id="KW-1185">Reference proteome</keyword>
<dbReference type="GO" id="GO:0010468">
    <property type="term" value="P:regulation of gene expression"/>
    <property type="evidence" value="ECO:0007669"/>
    <property type="project" value="InterPro"/>
</dbReference>
<keyword evidence="8" id="KW-0238">DNA-binding</keyword>
<evidence type="ECO:0000256" key="10">
    <source>
        <dbReference type="ARBA" id="ARBA00023242"/>
    </source>
</evidence>
<proteinExistence type="inferred from homology"/>
<dbReference type="VEuPathDB" id="VectorBase:PPAPM1_010229"/>
<evidence type="ECO:0000256" key="4">
    <source>
        <dbReference type="ARBA" id="ARBA00022473"/>
    </source>
</evidence>
<feature type="compositionally biased region" description="Low complexity" evidence="13">
    <location>
        <begin position="325"/>
        <end position="349"/>
    </location>
</feature>
<evidence type="ECO:0000256" key="7">
    <source>
        <dbReference type="ARBA" id="ARBA00023015"/>
    </source>
</evidence>
<evidence type="ECO:0000313" key="15">
    <source>
        <dbReference type="EnsemblMetazoa" id="PPAI001256-PA"/>
    </source>
</evidence>
<organism evidence="15 16">
    <name type="scientific">Phlebotomus papatasi</name>
    <name type="common">Sandfly</name>
    <dbReference type="NCBI Taxonomy" id="29031"/>
    <lineage>
        <taxon>Eukaryota</taxon>
        <taxon>Metazoa</taxon>
        <taxon>Ecdysozoa</taxon>
        <taxon>Arthropoda</taxon>
        <taxon>Hexapoda</taxon>
        <taxon>Insecta</taxon>
        <taxon>Pterygota</taxon>
        <taxon>Neoptera</taxon>
        <taxon>Endopterygota</taxon>
        <taxon>Diptera</taxon>
        <taxon>Nematocera</taxon>
        <taxon>Psychodoidea</taxon>
        <taxon>Psychodidae</taxon>
        <taxon>Phlebotomus</taxon>
        <taxon>Phlebotomus</taxon>
    </lineage>
</organism>
<feature type="compositionally biased region" description="Polar residues" evidence="13">
    <location>
        <begin position="70"/>
        <end position="81"/>
    </location>
</feature>
<dbReference type="GO" id="GO:0032783">
    <property type="term" value="C:super elongation complex"/>
    <property type="evidence" value="ECO:0007669"/>
    <property type="project" value="TreeGrafter"/>
</dbReference>
<dbReference type="VEuPathDB" id="VectorBase:PPAI001256"/>
<feature type="region of interest" description="Disordered" evidence="13">
    <location>
        <begin position="918"/>
        <end position="1007"/>
    </location>
</feature>
<evidence type="ECO:0000313" key="16">
    <source>
        <dbReference type="Proteomes" id="UP000092462"/>
    </source>
</evidence>
<comment type="similarity">
    <text evidence="2">Belongs to the AF4 family.</text>
</comment>
<feature type="region of interest" description="Disordered" evidence="13">
    <location>
        <begin position="288"/>
        <end position="363"/>
    </location>
</feature>
<keyword evidence="4" id="KW-0217">Developmental protein</keyword>
<keyword evidence="5" id="KW-0597">Phosphoprotein</keyword>
<dbReference type="EMBL" id="AJVK01010338">
    <property type="status" value="NOT_ANNOTATED_CDS"/>
    <property type="molecule type" value="Genomic_DNA"/>
</dbReference>
<evidence type="ECO:0000256" key="6">
    <source>
        <dbReference type="ARBA" id="ARBA00022788"/>
    </source>
</evidence>
<dbReference type="InterPro" id="IPR007797">
    <property type="entry name" value="AF4/FMR2"/>
</dbReference>
<feature type="compositionally biased region" description="Polar residues" evidence="13">
    <location>
        <begin position="288"/>
        <end position="297"/>
    </location>
</feature>
<name>A0A1B0D1N3_PHLPP</name>
<evidence type="ECO:0000256" key="8">
    <source>
        <dbReference type="ARBA" id="ARBA00023125"/>
    </source>
</evidence>
<feature type="region of interest" description="Disordered" evidence="13">
    <location>
        <begin position="853"/>
        <end position="874"/>
    </location>
</feature>
<feature type="domain" description="AF4/FMR2 C-terminal homology" evidence="14">
    <location>
        <begin position="1125"/>
        <end position="1357"/>
    </location>
</feature>
<evidence type="ECO:0000256" key="3">
    <source>
        <dbReference type="ARBA" id="ARBA00021888"/>
    </source>
</evidence>
<reference evidence="15" key="1">
    <citation type="submission" date="2022-08" db="UniProtKB">
        <authorList>
            <consortium name="EnsemblMetazoa"/>
        </authorList>
    </citation>
    <scope>IDENTIFICATION</scope>
    <source>
        <strain evidence="15">Israel</strain>
    </source>
</reference>
<dbReference type="GO" id="GO:0007366">
    <property type="term" value="P:periodic partitioning by pair rule gene"/>
    <property type="evidence" value="ECO:0007669"/>
    <property type="project" value="UniProtKB-KW"/>
</dbReference>
<feature type="compositionally biased region" description="Basic residues" evidence="13">
    <location>
        <begin position="553"/>
        <end position="562"/>
    </location>
</feature>
<feature type="region of interest" description="Disordered" evidence="13">
    <location>
        <begin position="378"/>
        <end position="761"/>
    </location>
</feature>
<evidence type="ECO:0000256" key="11">
    <source>
        <dbReference type="ARBA" id="ARBA00024653"/>
    </source>
</evidence>
<evidence type="ECO:0000256" key="9">
    <source>
        <dbReference type="ARBA" id="ARBA00023163"/>
    </source>
</evidence>
<sequence>MDDSERMERRERDKQARAMLSAQIPETESTQLFAAPVRLSPSEGDRRIQSKLGDFSVAKHLMEEKRLFGISQTPQTPRQFPQSSNSSLSNQSQQQLGTSSSNNSCAMMGSGPTNSGNSNNGTIASNRASSHHYQQQPPRNVFLKPTDSKPAYNGRGVYQGQFVKHEMHSTAPKGPGPPSLTSQQLNSHLQNGRLMSEKQSSTMMPNGTLRGTLKPSRLPMTSIPAGNPLSTPTSVGEVRDILKEMTETVTPVTGIAATPRTEFDTKFAFGAAGLPQYKYTELPPLFTPTVNRSSSRPNDLVNEPNISDSDDGERKKQHTETMSPNNDNSSESDESASSGESSSEESNNGLKLESTDQNSPSSKLEQWSLIQFVKPHVQNDTSQPATQEPSPSMAIKNERDEENQVYHSQAHHIKQELYQNEANDDGGHETANQHTQMSITNLRYETSSVVTPVAKSPSKSPDRRSNSDPFESDEIESVLAEVKQIATIKPISSFSDTDDKVTEKCVKKIRDKRRRRSHQTTTPHSDSSDDDGGFGSTTRRSRSKSTEKEMKRVRGRPPKKKSLPPAIVSTTNTITNTVKNTVPKTTPPPKKDASKGGKKVISRRLGARRSSVMKSREMLETTSSSSDNSDNSDDDNTRNDDDSESNGAEGIKTRMPCKPAIASKHHPVSLLAITQNRPSSRGHPKQSNDDNSSVSSNTSREEHHSTPRSAARPSVSPANRLISPISKLSSSCDENSDATDSDSIREERKIRDKTKSDKNKSDTLRKLFSGFKGEGGAKGKGQVVIVDHSEDSHIQSKDDSGVSEKFLSPYSSKYGSNTNISGNLMRSSDQSVSAARQLLCRIDLLRLKRIPHPPNTVQMHKSPRKGKYHCDSKSPGATTWNAATTCGAKNPSGDGGGGKINARLEVNQVENGRLTGTYSQMNSHENKTGNNQSIPNRVNSTNVLTGQVAQSPKNLPNDHKSTNNNNNSIKRESIKSEYTNVDITGNSPRIDDKGSLYGGKLGTFNGGSIKREKLSETKSDFYTSGASSEIDVKQSSGKLTTECLPKERKKRRSSSGSGPIKTGKKRKNGSQNELIHETTPPTNHDRIETVVYRDVEKKIYYSYFECTNESDSGREDNVKINCRGQSTYLLEAQRLKHAADKETEHLAQAMTYLEAVLYFLLTGDAMEKESLTERSAFTMYKDTLKLIRYISSKFRSQQQVHTMQGNIHSKVAILSLRCQSLLYLKLYRMCKAEVREVQKIIGEHTTKRNADLPNGNTPSPISPSTTIQGQNIGGTTGGQMVPHQTYNAFQRQSTFLHYLVNCHDLWDQADLLVTKGNHTEFFINLDHENGPMTLHSSISSAVKYVKAGLQKLRQTCQGN</sequence>
<feature type="region of interest" description="Disordered" evidence="13">
    <location>
        <begin position="68"/>
        <end position="155"/>
    </location>
</feature>
<keyword evidence="7" id="KW-0805">Transcription regulation</keyword>
<feature type="region of interest" description="Disordered" evidence="13">
    <location>
        <begin position="1"/>
        <end position="29"/>
    </location>
</feature>
<feature type="compositionally biased region" description="Low complexity" evidence="13">
    <location>
        <begin position="82"/>
        <end position="126"/>
    </location>
</feature>
<keyword evidence="10" id="KW-0539">Nucleus</keyword>
<comment type="subcellular location">
    <subcellularLocation>
        <location evidence="1">Nucleus</location>
    </subcellularLocation>
</comment>
<comment type="function">
    <text evidence="11">Has a role in transcriptional regulation. Acts in parallel with the Ras/MAPK and the PI3K/PKB pathways in the control of cell identity and cellular growth. Essential for regulation of the cytoskeleton and cell growth but not for cell proliferation or growth rate. Required specifically for the microtubule-based basal transport of lipid droplets. Plays a partially redundant function downstream of Raf in cell fate specification in the developing eye. Pair-rule protein that regulates embryonic cellularization, gastrulation and segmentation.</text>
</comment>